<comment type="caution">
    <text evidence="1">The sequence shown here is derived from an EMBL/GenBank/DDBJ whole genome shotgun (WGS) entry which is preliminary data.</text>
</comment>
<evidence type="ECO:0000313" key="1">
    <source>
        <dbReference type="EMBL" id="KAH7929657.1"/>
    </source>
</evidence>
<dbReference type="EMBL" id="MU266339">
    <property type="protein sequence ID" value="KAH7929657.1"/>
    <property type="molecule type" value="Genomic_DNA"/>
</dbReference>
<proteinExistence type="predicted"/>
<reference evidence="1" key="1">
    <citation type="journal article" date="2021" name="New Phytol.">
        <title>Evolutionary innovations through gain and loss of genes in the ectomycorrhizal Boletales.</title>
        <authorList>
            <person name="Wu G."/>
            <person name="Miyauchi S."/>
            <person name="Morin E."/>
            <person name="Kuo A."/>
            <person name="Drula E."/>
            <person name="Varga T."/>
            <person name="Kohler A."/>
            <person name="Feng B."/>
            <person name="Cao Y."/>
            <person name="Lipzen A."/>
            <person name="Daum C."/>
            <person name="Hundley H."/>
            <person name="Pangilinan J."/>
            <person name="Johnson J."/>
            <person name="Barry K."/>
            <person name="LaButti K."/>
            <person name="Ng V."/>
            <person name="Ahrendt S."/>
            <person name="Min B."/>
            <person name="Choi I.G."/>
            <person name="Park H."/>
            <person name="Plett J.M."/>
            <person name="Magnuson J."/>
            <person name="Spatafora J.W."/>
            <person name="Nagy L.G."/>
            <person name="Henrissat B."/>
            <person name="Grigoriev I.V."/>
            <person name="Yang Z.L."/>
            <person name="Xu J."/>
            <person name="Martin F.M."/>
        </authorList>
    </citation>
    <scope>NUCLEOTIDE SEQUENCE</scope>
    <source>
        <strain evidence="1">KUC20120723A-06</strain>
    </source>
</reference>
<keyword evidence="2" id="KW-1185">Reference proteome</keyword>
<accession>A0ACB8BXT2</accession>
<name>A0ACB8BXT2_9AGAM</name>
<dbReference type="Proteomes" id="UP000790709">
    <property type="component" value="Unassembled WGS sequence"/>
</dbReference>
<gene>
    <name evidence="1" type="ORF">BV22DRAFT_115323</name>
</gene>
<evidence type="ECO:0000313" key="2">
    <source>
        <dbReference type="Proteomes" id="UP000790709"/>
    </source>
</evidence>
<protein>
    <submittedName>
        <fullName evidence="1">Uncharacterized protein</fullName>
    </submittedName>
</protein>
<organism evidence="1 2">
    <name type="scientific">Leucogyrophana mollusca</name>
    <dbReference type="NCBI Taxonomy" id="85980"/>
    <lineage>
        <taxon>Eukaryota</taxon>
        <taxon>Fungi</taxon>
        <taxon>Dikarya</taxon>
        <taxon>Basidiomycota</taxon>
        <taxon>Agaricomycotina</taxon>
        <taxon>Agaricomycetes</taxon>
        <taxon>Agaricomycetidae</taxon>
        <taxon>Boletales</taxon>
        <taxon>Boletales incertae sedis</taxon>
        <taxon>Leucogyrophana</taxon>
    </lineage>
</organism>
<sequence>MSTSAILSERAMPTRGAALKATASFAEQLLSSPGRSDDEPSSDSFGEPIGRKSGVKYRYGGKGKFRASPLKLSVSPEHPSKKRKPAAQPVTAAPRLKVATSKKRKASAAISEKDTMSSLSTLSPSPLSTAPPSPIVQFKSLPPSSKSVEMSPQSPSLASRSSRVPKSSKSKPSGSNGFLNVTPSKPLFDTSPGKSSREEPWSLKTLGDFVWVLVNESGIIIDDGDLQGDGIELEEERMWWPARVTHKSTPFRVSLYGELPSGAKGSLSINSPSRHNLLPLHTKKGTKRFTLSTFRTTSLPTSPSAHKRHKSELSHKWQAAVEDMTMAAEDEEEGLPDLLSTYTGSFCDPPETASDGNTRARSRAKGKSKMVDEDLSMSPERSWSPPPQDTTLQIPGELVLALAPRSTKCWPAMLIEYVPPTKPKQKAKYKVKFLDDEEYILPREKFFVFDQPEFVTCEVTNYSDLPG</sequence>